<accession>A0ABS3W3G4</accession>
<keyword evidence="3" id="KW-0597">Phosphoprotein</keyword>
<dbReference type="InterPro" id="IPR033479">
    <property type="entry name" value="dCache_1"/>
</dbReference>
<reference evidence="12 13" key="1">
    <citation type="submission" date="2021-03" db="EMBL/GenBank/DDBJ databases">
        <title>Paenibacillus artemisicola MWE-103 whole genome sequence.</title>
        <authorList>
            <person name="Ham Y.J."/>
        </authorList>
    </citation>
    <scope>NUCLEOTIDE SEQUENCE [LARGE SCALE GENOMIC DNA]</scope>
    <source>
        <strain evidence="12 13">MWE-103</strain>
    </source>
</reference>
<evidence type="ECO:0000256" key="4">
    <source>
        <dbReference type="ARBA" id="ARBA00022679"/>
    </source>
</evidence>
<dbReference type="CDD" id="cd06225">
    <property type="entry name" value="HAMP"/>
    <property type="match status" value="1"/>
</dbReference>
<comment type="subcellular location">
    <subcellularLocation>
        <location evidence="1">Cell membrane</location>
        <topology evidence="1">Multi-pass membrane protein</topology>
    </subcellularLocation>
</comment>
<dbReference type="GO" id="GO:0016301">
    <property type="term" value="F:kinase activity"/>
    <property type="evidence" value="ECO:0007669"/>
    <property type="project" value="UniProtKB-KW"/>
</dbReference>
<dbReference type="InterPro" id="IPR050640">
    <property type="entry name" value="Bact_2-comp_sensor_kinase"/>
</dbReference>
<evidence type="ECO:0000256" key="6">
    <source>
        <dbReference type="ARBA" id="ARBA00022777"/>
    </source>
</evidence>
<dbReference type="Pfam" id="PF02743">
    <property type="entry name" value="dCache_1"/>
    <property type="match status" value="1"/>
</dbReference>
<comment type="caution">
    <text evidence="12">The sequence shown here is derived from an EMBL/GenBank/DDBJ whole genome shotgun (WGS) entry which is preliminary data.</text>
</comment>
<gene>
    <name evidence="12" type="ORF">I8J29_01405</name>
</gene>
<dbReference type="InterPro" id="IPR010559">
    <property type="entry name" value="Sig_transdc_His_kin_internal"/>
</dbReference>
<dbReference type="RefSeq" id="WP_208845799.1">
    <property type="nucleotide sequence ID" value="NZ_JAGGDJ010000001.1"/>
</dbReference>
<dbReference type="PROSITE" id="PS50885">
    <property type="entry name" value="HAMP"/>
    <property type="match status" value="1"/>
</dbReference>
<organism evidence="12 13">
    <name type="scientific">Paenibacillus artemisiicola</name>
    <dbReference type="NCBI Taxonomy" id="1172618"/>
    <lineage>
        <taxon>Bacteria</taxon>
        <taxon>Bacillati</taxon>
        <taxon>Bacillota</taxon>
        <taxon>Bacilli</taxon>
        <taxon>Bacillales</taxon>
        <taxon>Paenibacillaceae</taxon>
        <taxon>Paenibacillus</taxon>
    </lineage>
</organism>
<dbReference type="Proteomes" id="UP000670947">
    <property type="component" value="Unassembled WGS sequence"/>
</dbReference>
<dbReference type="PANTHER" id="PTHR34220">
    <property type="entry name" value="SENSOR HISTIDINE KINASE YPDA"/>
    <property type="match status" value="1"/>
</dbReference>
<feature type="region of interest" description="Disordered" evidence="9">
    <location>
        <begin position="594"/>
        <end position="629"/>
    </location>
</feature>
<dbReference type="Pfam" id="PF06580">
    <property type="entry name" value="His_kinase"/>
    <property type="match status" value="1"/>
</dbReference>
<keyword evidence="2" id="KW-1003">Cell membrane</keyword>
<evidence type="ECO:0000256" key="8">
    <source>
        <dbReference type="ARBA" id="ARBA00023136"/>
    </source>
</evidence>
<evidence type="ECO:0000256" key="5">
    <source>
        <dbReference type="ARBA" id="ARBA00022692"/>
    </source>
</evidence>
<feature type="transmembrane region" description="Helical" evidence="10">
    <location>
        <begin position="16"/>
        <end position="36"/>
    </location>
</feature>
<keyword evidence="7 10" id="KW-1133">Transmembrane helix</keyword>
<protein>
    <submittedName>
        <fullName evidence="12">Sensor histidine kinase</fullName>
    </submittedName>
</protein>
<keyword evidence="4" id="KW-0808">Transferase</keyword>
<dbReference type="SUPFAM" id="SSF55874">
    <property type="entry name" value="ATPase domain of HSP90 chaperone/DNA topoisomerase II/histidine kinase"/>
    <property type="match status" value="1"/>
</dbReference>
<dbReference type="Gene3D" id="3.30.450.20">
    <property type="entry name" value="PAS domain"/>
    <property type="match status" value="2"/>
</dbReference>
<keyword evidence="5 10" id="KW-0812">Transmembrane</keyword>
<dbReference type="Gene3D" id="6.10.340.10">
    <property type="match status" value="1"/>
</dbReference>
<dbReference type="InterPro" id="IPR003594">
    <property type="entry name" value="HATPase_dom"/>
</dbReference>
<name>A0ABS3W3G4_9BACL</name>
<dbReference type="Pfam" id="PF00672">
    <property type="entry name" value="HAMP"/>
    <property type="match status" value="1"/>
</dbReference>
<feature type="compositionally biased region" description="Basic and acidic residues" evidence="9">
    <location>
        <begin position="594"/>
        <end position="607"/>
    </location>
</feature>
<proteinExistence type="predicted"/>
<keyword evidence="13" id="KW-1185">Reference proteome</keyword>
<evidence type="ECO:0000256" key="10">
    <source>
        <dbReference type="SAM" id="Phobius"/>
    </source>
</evidence>
<keyword evidence="8 10" id="KW-0472">Membrane</keyword>
<dbReference type="PANTHER" id="PTHR34220:SF7">
    <property type="entry name" value="SENSOR HISTIDINE KINASE YPDA"/>
    <property type="match status" value="1"/>
</dbReference>
<evidence type="ECO:0000256" key="7">
    <source>
        <dbReference type="ARBA" id="ARBA00022989"/>
    </source>
</evidence>
<dbReference type="SMART" id="SM00304">
    <property type="entry name" value="HAMP"/>
    <property type="match status" value="1"/>
</dbReference>
<keyword evidence="6 12" id="KW-0418">Kinase</keyword>
<feature type="domain" description="HAMP" evidence="11">
    <location>
        <begin position="322"/>
        <end position="374"/>
    </location>
</feature>
<evidence type="ECO:0000313" key="12">
    <source>
        <dbReference type="EMBL" id="MBO7742833.1"/>
    </source>
</evidence>
<dbReference type="Pfam" id="PF02518">
    <property type="entry name" value="HATPase_c"/>
    <property type="match status" value="1"/>
</dbReference>
<evidence type="ECO:0000313" key="13">
    <source>
        <dbReference type="Proteomes" id="UP000670947"/>
    </source>
</evidence>
<evidence type="ECO:0000256" key="1">
    <source>
        <dbReference type="ARBA" id="ARBA00004651"/>
    </source>
</evidence>
<dbReference type="Gene3D" id="3.30.565.10">
    <property type="entry name" value="Histidine kinase-like ATPase, C-terminal domain"/>
    <property type="match status" value="1"/>
</dbReference>
<dbReference type="EMBL" id="JAGGDJ010000001">
    <property type="protein sequence ID" value="MBO7742833.1"/>
    <property type="molecule type" value="Genomic_DNA"/>
</dbReference>
<dbReference type="InterPro" id="IPR003660">
    <property type="entry name" value="HAMP_dom"/>
</dbReference>
<feature type="compositionally biased region" description="Polar residues" evidence="9">
    <location>
        <begin position="619"/>
        <end position="629"/>
    </location>
</feature>
<evidence type="ECO:0000259" key="11">
    <source>
        <dbReference type="PROSITE" id="PS50885"/>
    </source>
</evidence>
<feature type="transmembrane region" description="Helical" evidence="10">
    <location>
        <begin position="297"/>
        <end position="322"/>
    </location>
</feature>
<evidence type="ECO:0000256" key="9">
    <source>
        <dbReference type="SAM" id="MobiDB-lite"/>
    </source>
</evidence>
<dbReference type="InterPro" id="IPR036890">
    <property type="entry name" value="HATPase_C_sf"/>
</dbReference>
<evidence type="ECO:0000256" key="3">
    <source>
        <dbReference type="ARBA" id="ARBA00022553"/>
    </source>
</evidence>
<dbReference type="SUPFAM" id="SSF158472">
    <property type="entry name" value="HAMP domain-like"/>
    <property type="match status" value="1"/>
</dbReference>
<evidence type="ECO:0000256" key="2">
    <source>
        <dbReference type="ARBA" id="ARBA00022475"/>
    </source>
</evidence>
<sequence length="629" mass="71689">MKWLPKFKWTSVGHRLFLLCFVGISVSIAIMGYYFYDKSTRIIQDKVGYITQQTIQQSGERLDLIMEEYSTRSFYLLGSKKLQQGIKDDFTDNYDREETNKEIGEFIANLLNSKNDLVNLYIFGEYANSYKYSTGYLSMPGTTQAVRSAQWYKEVVAGEGKVVWFGMRPSLVPKPWADERWQGPVFCFGRAIKDLNNLNRIIGVMLIEIDPATILSQINLGEVGSSMIVDGRGRIVGGQQPDQLLETIPFQLPTQTSSIGSRTIDNERMMVTHTQLMNGWNLVGLVPARKLVQESRVLGWFTLYLAAGFMAVALGYALFAAWQMNKPVQRLLKGMQEARSGNFEIQIHADRKDEFGLLSRGFNTMIARIKELIDELYVQRLLQQELQLKMFASQINAHFLYNTLDSIHWISKLYKVKEIDTMIYSLSSYFRISLSEGREFVKVGEVMALIEHYFEIQQIRFGDRISLAMSADPELLDCVVLKFAFQPIVENAIFHGIEKKKGNGKLTVEWKRGEDGLLFRVTDDGVGMRSDKLFEIRQVLQDSEAIRAGSNFAMKNIHSLLKLTYGPSYGLEIDSAWGTGTRVTMRLPIVESEQSDKIAHGKNKNDHPYFSPERAYNEGVSNNQKGGFI</sequence>